<evidence type="ECO:0000313" key="1">
    <source>
        <dbReference type="EMBL" id="KAF9881561.1"/>
    </source>
</evidence>
<reference evidence="1" key="2">
    <citation type="submission" date="2020-11" db="EMBL/GenBank/DDBJ databases">
        <title>Whole genome sequencing of Colletotrichum sp.</title>
        <authorList>
            <person name="Li H."/>
        </authorList>
    </citation>
    <scope>NUCLEOTIDE SEQUENCE</scope>
    <source>
        <strain evidence="1">CkLH20</strain>
    </source>
</reference>
<evidence type="ECO:0000313" key="2">
    <source>
        <dbReference type="Proteomes" id="UP000781932"/>
    </source>
</evidence>
<dbReference type="PANTHER" id="PTHR38886">
    <property type="entry name" value="SESA DOMAIN-CONTAINING PROTEIN"/>
    <property type="match status" value="1"/>
</dbReference>
<sequence>MSFGWSAGDIAAAVKLLYNVYEALDSCNGAAQEYREAVAFLRSLIQTLKPITFVTDWSAYPAYKTDIDREINYIKVPINDFLQAIQKYEPSLGKHPATTNRFKHAVPKLNWYMKWSRKVITMKSLVQSHMMILDNLMKQLTLDVILKTQKDLPDVFRSVFQETIRPELGILLRDALRQMKTSERQFIPELDLSEPQPSTRDCVNDLAKAAADSLTTRVQSTDYTGLPFQPVAHWSDQTDTLSDLREESLREV</sequence>
<keyword evidence="2" id="KW-1185">Reference proteome</keyword>
<dbReference type="AlphaFoldDB" id="A0A9P6IGD6"/>
<accession>A0A9P6IGD6</accession>
<dbReference type="EMBL" id="JAATWM020000002">
    <property type="protein sequence ID" value="KAF9881561.1"/>
    <property type="molecule type" value="Genomic_DNA"/>
</dbReference>
<dbReference type="GeneID" id="62156501"/>
<reference evidence="1" key="1">
    <citation type="submission" date="2020-03" db="EMBL/GenBank/DDBJ databases">
        <authorList>
            <person name="He L."/>
        </authorList>
    </citation>
    <scope>NUCLEOTIDE SEQUENCE</scope>
    <source>
        <strain evidence="1">CkLH20</strain>
    </source>
</reference>
<proteinExistence type="predicted"/>
<organism evidence="1 2">
    <name type="scientific">Colletotrichum karsti</name>
    <dbReference type="NCBI Taxonomy" id="1095194"/>
    <lineage>
        <taxon>Eukaryota</taxon>
        <taxon>Fungi</taxon>
        <taxon>Dikarya</taxon>
        <taxon>Ascomycota</taxon>
        <taxon>Pezizomycotina</taxon>
        <taxon>Sordariomycetes</taxon>
        <taxon>Hypocreomycetidae</taxon>
        <taxon>Glomerellales</taxon>
        <taxon>Glomerellaceae</taxon>
        <taxon>Colletotrichum</taxon>
        <taxon>Colletotrichum boninense species complex</taxon>
    </lineage>
</organism>
<dbReference type="PANTHER" id="PTHR38886:SF1">
    <property type="entry name" value="NACHT-NTPASE AND P-LOOP NTPASES N-TERMINAL DOMAIN-CONTAINING PROTEIN"/>
    <property type="match status" value="1"/>
</dbReference>
<dbReference type="OrthoDB" id="3045089at2759"/>
<gene>
    <name evidence="1" type="ORF">CkaCkLH20_00707</name>
</gene>
<dbReference type="Proteomes" id="UP000781932">
    <property type="component" value="Unassembled WGS sequence"/>
</dbReference>
<protein>
    <submittedName>
        <fullName evidence="1">Uncharacterized protein</fullName>
    </submittedName>
</protein>
<dbReference type="RefSeq" id="XP_038751022.1">
    <property type="nucleotide sequence ID" value="XM_038883427.1"/>
</dbReference>
<name>A0A9P6IGD6_9PEZI</name>
<comment type="caution">
    <text evidence="1">The sequence shown here is derived from an EMBL/GenBank/DDBJ whole genome shotgun (WGS) entry which is preliminary data.</text>
</comment>